<dbReference type="NCBIfam" id="TIGR02532">
    <property type="entry name" value="IV_pilin_GFxxxE"/>
    <property type="match status" value="1"/>
</dbReference>
<organism evidence="2 3">
    <name type="scientific">Methylibium petroleiphilum (strain ATCC BAA-1232 / LMG 22953 / PM1)</name>
    <dbReference type="NCBI Taxonomy" id="420662"/>
    <lineage>
        <taxon>Bacteria</taxon>
        <taxon>Pseudomonadati</taxon>
        <taxon>Pseudomonadota</taxon>
        <taxon>Betaproteobacteria</taxon>
        <taxon>Burkholderiales</taxon>
        <taxon>Sphaerotilaceae</taxon>
        <taxon>Methylibium</taxon>
    </lineage>
</organism>
<dbReference type="Pfam" id="PF07963">
    <property type="entry name" value="N_methyl"/>
    <property type="match status" value="1"/>
</dbReference>
<dbReference type="InterPro" id="IPR012902">
    <property type="entry name" value="N_methyl_site"/>
</dbReference>
<protein>
    <submittedName>
        <fullName evidence="2">General secretion pathway protein H</fullName>
    </submittedName>
</protein>
<dbReference type="EMBL" id="CP000555">
    <property type="protein sequence ID" value="ABM96082.1"/>
    <property type="molecule type" value="Genomic_DNA"/>
</dbReference>
<dbReference type="STRING" id="420662.Mpe_A3129"/>
<dbReference type="KEGG" id="mpt:Mpe_A3129"/>
<keyword evidence="1" id="KW-0812">Transmembrane</keyword>
<evidence type="ECO:0000256" key="1">
    <source>
        <dbReference type="SAM" id="Phobius"/>
    </source>
</evidence>
<dbReference type="RefSeq" id="WP_011830705.1">
    <property type="nucleotide sequence ID" value="NC_008825.1"/>
</dbReference>
<keyword evidence="1" id="KW-0472">Membrane</keyword>
<sequence length="167" mass="17344">MSGLTASGRTGLRHATDRSRGFTLIELLIVVSLIAIVSAVASLALRDPAATQLEREAARLGALLEAARAEARAAGVAALWVPSETGFRFVGLPSELALPSRWLAPAGISAEVRNGRGRMQAAVLGPEPVIGAQRIVLRLEAQTVALATDGFGPFAVVDDEASPNVAR</sequence>
<reference evidence="2 3" key="1">
    <citation type="journal article" date="2007" name="J. Bacteriol.">
        <title>Whole-genome analysis of the methyl tert-butyl ether-degrading beta-proteobacterium Methylibium petroleiphilum PM1.</title>
        <authorList>
            <person name="Kane S.R."/>
            <person name="Chakicherla A.Y."/>
            <person name="Chain P.S.G."/>
            <person name="Schmidt R."/>
            <person name="Shin M.W."/>
            <person name="Legler T.C."/>
            <person name="Scow K.M."/>
            <person name="Larimer F.W."/>
            <person name="Lucas S.M."/>
            <person name="Richardson P.M."/>
            <person name="Hristova K.R."/>
        </authorList>
    </citation>
    <scope>NUCLEOTIDE SEQUENCE [LARGE SCALE GENOMIC DNA]</scope>
    <source>
        <strain evidence="3">ATCC BAA-1232 / LMG 22953 / PM1</strain>
    </source>
</reference>
<gene>
    <name evidence="2" type="primary">gspH</name>
    <name evidence="2" type="ordered locus">Mpe_A3129</name>
</gene>
<accession>A2SKJ3</accession>
<dbReference type="InterPro" id="IPR045584">
    <property type="entry name" value="Pilin-like"/>
</dbReference>
<proteinExistence type="predicted"/>
<keyword evidence="1" id="KW-1133">Transmembrane helix</keyword>
<dbReference type="Proteomes" id="UP000000366">
    <property type="component" value="Chromosome"/>
</dbReference>
<evidence type="ECO:0000313" key="3">
    <source>
        <dbReference type="Proteomes" id="UP000000366"/>
    </source>
</evidence>
<keyword evidence="3" id="KW-1185">Reference proteome</keyword>
<name>A2SKJ3_METPP</name>
<dbReference type="AlphaFoldDB" id="A2SKJ3"/>
<dbReference type="SUPFAM" id="SSF54523">
    <property type="entry name" value="Pili subunits"/>
    <property type="match status" value="1"/>
</dbReference>
<feature type="transmembrane region" description="Helical" evidence="1">
    <location>
        <begin position="21"/>
        <end position="45"/>
    </location>
</feature>
<dbReference type="eggNOG" id="COG2165">
    <property type="taxonomic scope" value="Bacteria"/>
</dbReference>
<dbReference type="Gene3D" id="3.30.700.10">
    <property type="entry name" value="Glycoprotein, Type 4 Pilin"/>
    <property type="match status" value="1"/>
</dbReference>
<evidence type="ECO:0000313" key="2">
    <source>
        <dbReference type="EMBL" id="ABM96082.1"/>
    </source>
</evidence>
<dbReference type="PROSITE" id="PS00409">
    <property type="entry name" value="PROKAR_NTER_METHYL"/>
    <property type="match status" value="1"/>
</dbReference>
<dbReference type="HOGENOM" id="CLU_113215_3_0_4"/>